<reference evidence="3 4" key="1">
    <citation type="submission" date="2019-10" db="EMBL/GenBank/DDBJ databases">
        <title>Streptomyces tenebrisbrunneis sp.nov., an endogenous actinomycete isolated from of Lycium ruthenicum.</title>
        <authorList>
            <person name="Ma L."/>
        </authorList>
    </citation>
    <scope>NUCLEOTIDE SEQUENCE [LARGE SCALE GENOMIC DNA]</scope>
    <source>
        <strain evidence="3 4">TRM 66187</strain>
    </source>
</reference>
<dbReference type="CDD" id="cd01298">
    <property type="entry name" value="ATZ_TRZ_like"/>
    <property type="match status" value="1"/>
</dbReference>
<dbReference type="EMBL" id="WHPN01000409">
    <property type="protein sequence ID" value="KAF4405609.1"/>
    <property type="molecule type" value="Genomic_DNA"/>
</dbReference>
<proteinExistence type="predicted"/>
<dbReference type="Gene3D" id="2.30.40.10">
    <property type="entry name" value="Urease, subunit C, domain 1"/>
    <property type="match status" value="1"/>
</dbReference>
<feature type="domain" description="Amidohydrolase-related" evidence="2">
    <location>
        <begin position="72"/>
        <end position="404"/>
    </location>
</feature>
<dbReference type="Pfam" id="PF01979">
    <property type="entry name" value="Amidohydro_1"/>
    <property type="match status" value="1"/>
</dbReference>
<dbReference type="Proteomes" id="UP000621266">
    <property type="component" value="Unassembled WGS sequence"/>
</dbReference>
<evidence type="ECO:0000313" key="4">
    <source>
        <dbReference type="Proteomes" id="UP000621266"/>
    </source>
</evidence>
<dbReference type="RefSeq" id="WP_156207665.1">
    <property type="nucleotide sequence ID" value="NZ_WHPN01000409.1"/>
</dbReference>
<dbReference type="PANTHER" id="PTHR43794:SF11">
    <property type="entry name" value="AMIDOHYDROLASE-RELATED DOMAIN-CONTAINING PROTEIN"/>
    <property type="match status" value="1"/>
</dbReference>
<dbReference type="InterPro" id="IPR032466">
    <property type="entry name" value="Metal_Hydrolase"/>
</dbReference>
<keyword evidence="1 3" id="KW-0378">Hydrolase</keyword>
<dbReference type="SUPFAM" id="SSF51338">
    <property type="entry name" value="Composite domain of metallo-dependent hydrolases"/>
    <property type="match status" value="1"/>
</dbReference>
<dbReference type="GO" id="GO:0102127">
    <property type="term" value="F:8-oxoguanine deaminase activity"/>
    <property type="evidence" value="ECO:0007669"/>
    <property type="project" value="UniProtKB-EC"/>
</dbReference>
<evidence type="ECO:0000256" key="1">
    <source>
        <dbReference type="ARBA" id="ARBA00022801"/>
    </source>
</evidence>
<dbReference type="InterPro" id="IPR006680">
    <property type="entry name" value="Amidohydro-rel"/>
</dbReference>
<keyword evidence="4" id="KW-1185">Reference proteome</keyword>
<organism evidence="3 4">
    <name type="scientific">Streptomyces lycii</name>
    <dbReference type="NCBI Taxonomy" id="2654337"/>
    <lineage>
        <taxon>Bacteria</taxon>
        <taxon>Bacillati</taxon>
        <taxon>Actinomycetota</taxon>
        <taxon>Actinomycetes</taxon>
        <taxon>Kitasatosporales</taxon>
        <taxon>Streptomycetaceae</taxon>
        <taxon>Streptomyces</taxon>
    </lineage>
</organism>
<dbReference type="EC" id="3.5.4.32" evidence="3"/>
<protein>
    <submittedName>
        <fullName evidence="3">8-oxoguanine deaminase</fullName>
        <ecNumber evidence="3">3.5.4.32</ecNumber>
    </submittedName>
</protein>
<dbReference type="NCBIfam" id="NF006055">
    <property type="entry name" value="PRK08203.1"/>
    <property type="match status" value="1"/>
</dbReference>
<dbReference type="PANTHER" id="PTHR43794">
    <property type="entry name" value="AMINOHYDROLASE SSNA-RELATED"/>
    <property type="match status" value="1"/>
</dbReference>
<name>A0ABQ7F9E1_9ACTN</name>
<dbReference type="InterPro" id="IPR011059">
    <property type="entry name" value="Metal-dep_hydrolase_composite"/>
</dbReference>
<dbReference type="InterPro" id="IPR050287">
    <property type="entry name" value="MTA/SAH_deaminase"/>
</dbReference>
<sequence>MAAAPSPPGDGTTAPPRTVIENCAVATVDAHDTEHAPGHVVVAGNRIESVGPGPAPTGLAHVTRRIDGTGHLVTPGLVNTHHHFYQWLTRGLAQDANLFDWLTALYPVWSRIDERMVHTAARASLAMMVRGGVTTAADHHYVFPRGSGDLLGAEIRAARELGVRFSPTRGSMDRGESDGGLPPDFAVESPDQALAATEEAIDTHHDPSFDSMLRVGVAPCSPFSVSTELMRQSAELARRKGVRLHTHGSETVEEEQFCKELFGMGPTDYFESTGWLGDDVWMAHCVHMNDTDIEAFARTGTGVGHCPSSNARLAAGTARVPDMLRAGVPVGLGVDGTASNESGELHTELRNALLVHRLAGGEKALNVRQSLRLGTHGGARVLGRAAETGSLEPGKLADLVLWRIDGLGHSTIADPVAALVLGPPAPVTLSLVNGRPVVEDGRLVTADEDTIAREARAESRRLASLAEGG</sequence>
<dbReference type="SUPFAM" id="SSF51556">
    <property type="entry name" value="Metallo-dependent hydrolases"/>
    <property type="match status" value="1"/>
</dbReference>
<dbReference type="Gene3D" id="3.20.20.140">
    <property type="entry name" value="Metal-dependent hydrolases"/>
    <property type="match status" value="1"/>
</dbReference>
<comment type="caution">
    <text evidence="3">The sequence shown here is derived from an EMBL/GenBank/DDBJ whole genome shotgun (WGS) entry which is preliminary data.</text>
</comment>
<gene>
    <name evidence="3" type="ORF">GCU69_29335</name>
</gene>
<evidence type="ECO:0000259" key="2">
    <source>
        <dbReference type="Pfam" id="PF01979"/>
    </source>
</evidence>
<evidence type="ECO:0000313" key="3">
    <source>
        <dbReference type="EMBL" id="KAF4405609.1"/>
    </source>
</evidence>
<accession>A0ABQ7F9E1</accession>